<evidence type="ECO:0000313" key="2">
    <source>
        <dbReference type="Proteomes" id="UP000292052"/>
    </source>
</evidence>
<sequence>MSFEFSANVSAWDLTLYGTATPPATDIKQDTTGHHSSIVDIYPEEIDHNSIEDASANSLKVDDAEIRKDILEVEEQEKSTSGCLKTNGRLCLGLCIFTNFHI</sequence>
<protein>
    <submittedName>
        <fullName evidence="1">Uncharacterized protein</fullName>
    </submittedName>
</protein>
<name>A0A482VEG1_ASBVE</name>
<comment type="caution">
    <text evidence="1">The sequence shown here is derived from an EMBL/GenBank/DDBJ whole genome shotgun (WGS) entry which is preliminary data.</text>
</comment>
<keyword evidence="2" id="KW-1185">Reference proteome</keyword>
<organism evidence="1 2">
    <name type="scientific">Asbolus verrucosus</name>
    <name type="common">Desert ironclad beetle</name>
    <dbReference type="NCBI Taxonomy" id="1661398"/>
    <lineage>
        <taxon>Eukaryota</taxon>
        <taxon>Metazoa</taxon>
        <taxon>Ecdysozoa</taxon>
        <taxon>Arthropoda</taxon>
        <taxon>Hexapoda</taxon>
        <taxon>Insecta</taxon>
        <taxon>Pterygota</taxon>
        <taxon>Neoptera</taxon>
        <taxon>Endopterygota</taxon>
        <taxon>Coleoptera</taxon>
        <taxon>Polyphaga</taxon>
        <taxon>Cucujiformia</taxon>
        <taxon>Tenebrionidae</taxon>
        <taxon>Pimeliinae</taxon>
        <taxon>Asbolus</taxon>
    </lineage>
</organism>
<dbReference type="STRING" id="1661398.A0A482VEG1"/>
<gene>
    <name evidence="1" type="ORF">BDFB_000259</name>
</gene>
<accession>A0A482VEG1</accession>
<dbReference type="EMBL" id="QDEB01109487">
    <property type="protein sequence ID" value="RZB66662.1"/>
    <property type="molecule type" value="Genomic_DNA"/>
</dbReference>
<dbReference type="AlphaFoldDB" id="A0A482VEG1"/>
<evidence type="ECO:0000313" key="1">
    <source>
        <dbReference type="EMBL" id="RZB66662.1"/>
    </source>
</evidence>
<proteinExistence type="predicted"/>
<dbReference type="Proteomes" id="UP000292052">
    <property type="component" value="Unassembled WGS sequence"/>
</dbReference>
<reference evidence="1 2" key="1">
    <citation type="submission" date="2017-03" db="EMBL/GenBank/DDBJ databases">
        <title>Genome of the blue death feigning beetle - Asbolus verrucosus.</title>
        <authorList>
            <person name="Rider S.D."/>
        </authorList>
    </citation>
    <scope>NUCLEOTIDE SEQUENCE [LARGE SCALE GENOMIC DNA]</scope>
    <source>
        <strain evidence="1">Butters</strain>
        <tissue evidence="1">Head and leg muscle</tissue>
    </source>
</reference>